<dbReference type="eggNOG" id="COG0269">
    <property type="taxonomic scope" value="Bacteria"/>
</dbReference>
<evidence type="ECO:0000259" key="3">
    <source>
        <dbReference type="SMART" id="SM00934"/>
    </source>
</evidence>
<dbReference type="GO" id="GO:0019854">
    <property type="term" value="P:L-ascorbic acid catabolic process"/>
    <property type="evidence" value="ECO:0007669"/>
    <property type="project" value="TreeGrafter"/>
</dbReference>
<proteinExistence type="predicted"/>
<dbReference type="GO" id="GO:0004590">
    <property type="term" value="F:orotidine-5'-phosphate decarboxylase activity"/>
    <property type="evidence" value="ECO:0007669"/>
    <property type="project" value="InterPro"/>
</dbReference>
<evidence type="ECO:0000313" key="5">
    <source>
        <dbReference type="Proteomes" id="UP000016743"/>
    </source>
</evidence>
<dbReference type="GO" id="GO:0033982">
    <property type="term" value="F:3-dehydro-L-gulonate-6-phosphate decarboxylase activity"/>
    <property type="evidence" value="ECO:0007669"/>
    <property type="project" value="TreeGrafter"/>
</dbReference>
<dbReference type="Pfam" id="PF00215">
    <property type="entry name" value="OMPdecase"/>
    <property type="match status" value="1"/>
</dbReference>
<dbReference type="EMBL" id="CP006734">
    <property type="protein sequence ID" value="AGW42489.1"/>
    <property type="molecule type" value="Genomic_DNA"/>
</dbReference>
<protein>
    <recommendedName>
        <fullName evidence="3">Orotidine 5'-phosphate decarboxylase domain-containing protein</fullName>
    </recommendedName>
</protein>
<dbReference type="InterPro" id="IPR013785">
    <property type="entry name" value="Aldolase_TIM"/>
</dbReference>
<organism evidence="4 5">
    <name type="scientific">Leifsonia xyli subsp. cynodontis DSM 46306</name>
    <dbReference type="NCBI Taxonomy" id="1389489"/>
    <lineage>
        <taxon>Bacteria</taxon>
        <taxon>Bacillati</taxon>
        <taxon>Actinomycetota</taxon>
        <taxon>Actinomycetes</taxon>
        <taxon>Micrococcales</taxon>
        <taxon>Microbacteriaceae</taxon>
        <taxon>Leifsonia</taxon>
    </lineage>
</organism>
<dbReference type="RefSeq" id="WP_021755961.1">
    <property type="nucleotide sequence ID" value="NC_022438.1"/>
</dbReference>
<dbReference type="GO" id="GO:0006207">
    <property type="term" value="P:'de novo' pyrimidine nucleobase biosynthetic process"/>
    <property type="evidence" value="ECO:0007669"/>
    <property type="project" value="InterPro"/>
</dbReference>
<dbReference type="Proteomes" id="UP000016743">
    <property type="component" value="Chromosome"/>
</dbReference>
<dbReference type="KEGG" id="lxy:O159_25580"/>
<dbReference type="Gene3D" id="3.20.20.70">
    <property type="entry name" value="Aldolase class I"/>
    <property type="match status" value="1"/>
</dbReference>
<dbReference type="STRING" id="1389489.O159_25580"/>
<evidence type="ECO:0000256" key="1">
    <source>
        <dbReference type="ARBA" id="ARBA00023239"/>
    </source>
</evidence>
<dbReference type="PANTHER" id="PTHR35039">
    <property type="entry name" value="3-KETO-L-GULONATE-6-PHOSPHATE DECARBOXYLASE SGBH-RELATED"/>
    <property type="match status" value="1"/>
</dbReference>
<keyword evidence="2" id="KW-0119">Carbohydrate metabolism</keyword>
<reference evidence="4 5" key="1">
    <citation type="journal article" date="2013" name="Genome Announc.">
        <title>Complete Genome Sequence of Leifsonia xyli subsp. cynodontis Strain DSM46306, a Gram-Positive Bacterial Pathogen of Grasses.</title>
        <authorList>
            <person name="Monteiro-Vitorello C.B."/>
            <person name="Zerillo M.M."/>
            <person name="Van Sluys M.A."/>
            <person name="Camargo L.E."/>
            <person name="Kitajima J.P."/>
        </authorList>
    </citation>
    <scope>NUCLEOTIDE SEQUENCE [LARGE SCALE GENOMIC DNA]</scope>
    <source>
        <strain evidence="4 5">DSM 46306</strain>
    </source>
</reference>
<dbReference type="FunFam" id="3.20.20.70:FF:000022">
    <property type="entry name" value="3-keto-L-gulonate-6-phosphate decarboxylase UlaD"/>
    <property type="match status" value="1"/>
</dbReference>
<dbReference type="AlphaFoldDB" id="U3PAD9"/>
<dbReference type="OrthoDB" id="7943715at2"/>
<dbReference type="InterPro" id="IPR001754">
    <property type="entry name" value="OMPdeCOase_dom"/>
</dbReference>
<accession>U3PAD9</accession>
<dbReference type="SMART" id="SM00934">
    <property type="entry name" value="OMPdecase"/>
    <property type="match status" value="1"/>
</dbReference>
<feature type="domain" description="Orotidine 5'-phosphate decarboxylase" evidence="3">
    <location>
        <begin position="7"/>
        <end position="211"/>
    </location>
</feature>
<dbReference type="SUPFAM" id="SSF51366">
    <property type="entry name" value="Ribulose-phoshate binding barrel"/>
    <property type="match status" value="1"/>
</dbReference>
<keyword evidence="5" id="KW-1185">Reference proteome</keyword>
<name>U3PAD9_LEIXC</name>
<evidence type="ECO:0000256" key="2">
    <source>
        <dbReference type="ARBA" id="ARBA00023277"/>
    </source>
</evidence>
<keyword evidence="1" id="KW-0456">Lyase</keyword>
<dbReference type="HOGENOM" id="CLU_081825_0_0_11"/>
<dbReference type="PANTHER" id="PTHR35039:SF3">
    <property type="entry name" value="3-KETO-L-GULONATE-6-PHOSPHATE DECARBOXYLASE SGBH-RELATED"/>
    <property type="match status" value="1"/>
</dbReference>
<dbReference type="PATRIC" id="fig|1389489.3.peg.2455"/>
<evidence type="ECO:0000313" key="4">
    <source>
        <dbReference type="EMBL" id="AGW42489.1"/>
    </source>
</evidence>
<gene>
    <name evidence="4" type="ORF">O159_25580</name>
</gene>
<dbReference type="InterPro" id="IPR011060">
    <property type="entry name" value="RibuloseP-bd_barrel"/>
</dbReference>
<sequence>MSLPAPLLQLALDVLDLPSALRSLSRAAGEVDVIECGTILILGEGLRAVREVRALYPDKTVLADVRIAEAGGLIASHCFEAGADWVSCVAGASLTTIRQVVAAAAEFDGQVQVETNDDLYSLDRARAWRDAGVEHAIVKRSRDREAAGTLEWTTADLDRVTELAELGFTVSVTGGFTAADLPGFAGLPVGVVIVGREITSSHDPGHSAAAMRAAIAKAWER</sequence>